<dbReference type="OrthoDB" id="7513at2157"/>
<dbReference type="KEGG" id="mfc:BRM9_0789"/>
<dbReference type="EMBL" id="LN734822">
    <property type="protein sequence ID" value="CEL25469.1"/>
    <property type="molecule type" value="Genomic_DNA"/>
</dbReference>
<evidence type="ECO:0000256" key="4">
    <source>
        <dbReference type="ARBA" id="ARBA00025742"/>
    </source>
</evidence>
<dbReference type="GO" id="GO:0046872">
    <property type="term" value="F:metal ion binding"/>
    <property type="evidence" value="ECO:0007669"/>
    <property type="project" value="UniProtKB-KW"/>
</dbReference>
<dbReference type="Proteomes" id="UP000062768">
    <property type="component" value="Chromosome I"/>
</dbReference>
<dbReference type="Gene3D" id="3.60.21.10">
    <property type="match status" value="1"/>
</dbReference>
<dbReference type="PANTHER" id="PTHR42988:SF2">
    <property type="entry name" value="CYCLIC NUCLEOTIDE PHOSPHODIESTERASE CBUA0032-RELATED"/>
    <property type="match status" value="1"/>
</dbReference>
<dbReference type="PATRIC" id="fig|2162.10.peg.1913"/>
<proteinExistence type="inferred from homology"/>
<comment type="similarity">
    <text evidence="4">Belongs to the cyclic nucleotide phosphodiesterase class-III family.</text>
</comment>
<evidence type="ECO:0000256" key="3">
    <source>
        <dbReference type="ARBA" id="ARBA00023004"/>
    </source>
</evidence>
<dbReference type="CDD" id="cd07400">
    <property type="entry name" value="MPP_1"/>
    <property type="match status" value="1"/>
</dbReference>
<evidence type="ECO:0000313" key="10">
    <source>
        <dbReference type="Proteomes" id="UP000062768"/>
    </source>
</evidence>
<evidence type="ECO:0000313" key="7">
    <source>
        <dbReference type="EMBL" id="CEL25469.1"/>
    </source>
</evidence>
<feature type="domain" description="Calcineurin-like phosphoesterase" evidence="5">
    <location>
        <begin position="4"/>
        <end position="189"/>
    </location>
</feature>
<evidence type="ECO:0000313" key="9">
    <source>
        <dbReference type="Proteomes" id="UP000029661"/>
    </source>
</evidence>
<keyword evidence="3" id="KW-0408">Iron</keyword>
<dbReference type="GeneID" id="26740074"/>
<dbReference type="InterPro" id="IPR004843">
    <property type="entry name" value="Calcineurin-like_PHP"/>
</dbReference>
<dbReference type="RefSeq" id="WP_048084887.1">
    <property type="nucleotide sequence ID" value="NZ_CP006933.1"/>
</dbReference>
<keyword evidence="10" id="KW-1185">Reference proteome</keyword>
<dbReference type="EMBL" id="JADIIL010000037">
    <property type="protein sequence ID" value="MBF4475826.1"/>
    <property type="molecule type" value="Genomic_DNA"/>
</dbReference>
<dbReference type="InterPro" id="IPR029052">
    <property type="entry name" value="Metallo-depent_PP-like"/>
</dbReference>
<dbReference type="Proteomes" id="UP000029661">
    <property type="component" value="Chromosome"/>
</dbReference>
<evidence type="ECO:0000259" key="5">
    <source>
        <dbReference type="Pfam" id="PF00149"/>
    </source>
</evidence>
<evidence type="ECO:0000256" key="2">
    <source>
        <dbReference type="ARBA" id="ARBA00022801"/>
    </source>
</evidence>
<dbReference type="EMBL" id="CP006933">
    <property type="protein sequence ID" value="AIS31607.1"/>
    <property type="molecule type" value="Genomic_DNA"/>
</dbReference>
<reference evidence="6" key="1">
    <citation type="submission" date="2013-12" db="EMBL/GenBank/DDBJ databases">
        <title>The complete genome sequence of Methanobacterium sp. BRM9.</title>
        <authorList>
            <consortium name="Pastoral Greenhouse Gas Research Consortium"/>
            <person name="Kelly W.J."/>
            <person name="Leahy S.C."/>
            <person name="Perry R."/>
            <person name="Li D."/>
            <person name="Altermann E."/>
            <person name="Lambie S.C."/>
            <person name="Attwood G.T."/>
        </authorList>
    </citation>
    <scope>NUCLEOTIDE SEQUENCE [LARGE SCALE GENOMIC DNA]</scope>
    <source>
        <strain evidence="6">BRM9</strain>
    </source>
</reference>
<organism evidence="6 9">
    <name type="scientific">Methanobacterium formicicum</name>
    <dbReference type="NCBI Taxonomy" id="2162"/>
    <lineage>
        <taxon>Archaea</taxon>
        <taxon>Methanobacteriati</taxon>
        <taxon>Methanobacteriota</taxon>
        <taxon>Methanomada group</taxon>
        <taxon>Methanobacteria</taxon>
        <taxon>Methanobacteriales</taxon>
        <taxon>Methanobacteriaceae</taxon>
        <taxon>Methanobacterium</taxon>
    </lineage>
</organism>
<name>A0A089ZC54_METFO</name>
<dbReference type="GO" id="GO:0016787">
    <property type="term" value="F:hydrolase activity"/>
    <property type="evidence" value="ECO:0007669"/>
    <property type="project" value="UniProtKB-KW"/>
</dbReference>
<reference evidence="7" key="2">
    <citation type="submission" date="2014-09" db="EMBL/GenBank/DDBJ databases">
        <authorList>
            <person name="Bishop-Lilly K.A."/>
            <person name="Broomall S.M."/>
            <person name="Chain P.S."/>
            <person name="Chertkov O."/>
            <person name="Coyne S.R."/>
            <person name="Daligault H.E."/>
            <person name="Davenport K.W."/>
            <person name="Erkkila T."/>
            <person name="Frey K.G."/>
            <person name="Gibbons H.S."/>
            <person name="Gu W."/>
            <person name="Jaissle J."/>
            <person name="Johnson S.L."/>
            <person name="Koroleva G.I."/>
            <person name="Ladner J.T."/>
            <person name="Lo C.-C."/>
            <person name="Minogue T.D."/>
            <person name="Munk C."/>
            <person name="Palacios G.F."/>
            <person name="Redden C.L."/>
            <person name="Rosenzweig C.N."/>
            <person name="Scholz M.B."/>
            <person name="Teshima H."/>
            <person name="Xu Y."/>
        </authorList>
    </citation>
    <scope>NUCLEOTIDE SEQUENCE</scope>
    <source>
        <strain evidence="7">Mb9</strain>
    </source>
</reference>
<sequence>MAKKIIQLSDVHFGDITFSHQLKSNLLNQLEEANPDLLIFAGDITASGFHHEYQEALEFVDELKSLTKTHWVPGNHDARNVGLVHFQNMISPRKFVHTDKNSNFTIIGLDSAEADVSHGQIGRDQMDWLKAELAKIPEDRAKVVTFHHHIIPIPQTGRERNILLDSGDLMHILTENGVDFVLNGHKHVPNVWMLNNMVVLNSGTATTGKLRGNMYASYNELEIKDGEVLVNLVKTETGSKKVMAHYSVEVRDESLLIQSYTHNSIHQV</sequence>
<dbReference type="PANTHER" id="PTHR42988">
    <property type="entry name" value="PHOSPHOHYDROLASE"/>
    <property type="match status" value="1"/>
</dbReference>
<dbReference type="InterPro" id="IPR050884">
    <property type="entry name" value="CNP_phosphodiesterase-III"/>
</dbReference>
<accession>A0A089ZC54</accession>
<reference evidence="8" key="3">
    <citation type="submission" date="2020-10" db="EMBL/GenBank/DDBJ databases">
        <title>Dehalococcoides mccartyi of a TCE/Cr reducing biochatode.</title>
        <authorList>
            <person name="Matturro B."/>
        </authorList>
    </citation>
    <scope>NUCLEOTIDE SEQUENCE</scope>
    <source>
        <strain evidence="8">Bin2</strain>
    </source>
</reference>
<evidence type="ECO:0000313" key="8">
    <source>
        <dbReference type="EMBL" id="MBF4475826.1"/>
    </source>
</evidence>
<dbReference type="STRING" id="2162.BRM9_0789"/>
<dbReference type="SUPFAM" id="SSF56300">
    <property type="entry name" value="Metallo-dependent phosphatases"/>
    <property type="match status" value="1"/>
</dbReference>
<dbReference type="AlphaFoldDB" id="A0A089ZC54"/>
<gene>
    <name evidence="6" type="ORF">BRM9_0789</name>
    <name evidence="8" type="ORF">ISP06_10220</name>
    <name evidence="7" type="ORF">MB9_1839</name>
</gene>
<evidence type="ECO:0000313" key="6">
    <source>
        <dbReference type="EMBL" id="AIS31607.1"/>
    </source>
</evidence>
<dbReference type="Proteomes" id="UP000606900">
    <property type="component" value="Unassembled WGS sequence"/>
</dbReference>
<keyword evidence="2 7" id="KW-0378">Hydrolase</keyword>
<evidence type="ECO:0000256" key="1">
    <source>
        <dbReference type="ARBA" id="ARBA00022723"/>
    </source>
</evidence>
<keyword evidence="1" id="KW-0479">Metal-binding</keyword>
<protein>
    <submittedName>
        <fullName evidence="6">Metallophosphoesterase</fullName>
    </submittedName>
    <submittedName>
        <fullName evidence="7">Phosphohydrolase</fullName>
    </submittedName>
</protein>
<dbReference type="Pfam" id="PF00149">
    <property type="entry name" value="Metallophos"/>
    <property type="match status" value="1"/>
</dbReference>